<evidence type="ECO:0000313" key="2">
    <source>
        <dbReference type="Proteomes" id="UP000822688"/>
    </source>
</evidence>
<dbReference type="Proteomes" id="UP000822688">
    <property type="component" value="Chromosome 2"/>
</dbReference>
<keyword evidence="2" id="KW-1185">Reference proteome</keyword>
<protein>
    <submittedName>
        <fullName evidence="1">Uncharacterized protein</fullName>
    </submittedName>
</protein>
<gene>
    <name evidence="1" type="ORF">KC19_2G007100</name>
</gene>
<comment type="caution">
    <text evidence="1">The sequence shown here is derived from an EMBL/GenBank/DDBJ whole genome shotgun (WGS) entry which is preliminary data.</text>
</comment>
<dbReference type="AlphaFoldDB" id="A0A8T0IRC6"/>
<evidence type="ECO:0000313" key="1">
    <source>
        <dbReference type="EMBL" id="KAG0585376.1"/>
    </source>
</evidence>
<accession>A0A8T0IRC6</accession>
<organism evidence="1 2">
    <name type="scientific">Ceratodon purpureus</name>
    <name type="common">Fire moss</name>
    <name type="synonym">Dicranum purpureum</name>
    <dbReference type="NCBI Taxonomy" id="3225"/>
    <lineage>
        <taxon>Eukaryota</taxon>
        <taxon>Viridiplantae</taxon>
        <taxon>Streptophyta</taxon>
        <taxon>Embryophyta</taxon>
        <taxon>Bryophyta</taxon>
        <taxon>Bryophytina</taxon>
        <taxon>Bryopsida</taxon>
        <taxon>Dicranidae</taxon>
        <taxon>Pseudoditrichales</taxon>
        <taxon>Ditrichaceae</taxon>
        <taxon>Ceratodon</taxon>
    </lineage>
</organism>
<name>A0A8T0IRC6_CERPU</name>
<sequence length="177" mass="19659">MVCPLRVMYLERCLVSMRSCMRRTCDAMVVLGHNRTSLRRVSGSRCSRAVKSDLIPALTLIALAPQQAQALSQPLYIVALSFILPLPSPCLAVLHCGSLSSRTSPFLSVSISFFIPLLCRAHPLNAVDETAAPSEETDDEHHGICTKQCIPFEEFYHLAVHRKSWKPPYFDPESFAG</sequence>
<proteinExistence type="predicted"/>
<reference evidence="1" key="1">
    <citation type="submission" date="2020-06" db="EMBL/GenBank/DDBJ databases">
        <title>WGS assembly of Ceratodon purpureus strain R40.</title>
        <authorList>
            <person name="Carey S.B."/>
            <person name="Jenkins J."/>
            <person name="Shu S."/>
            <person name="Lovell J.T."/>
            <person name="Sreedasyam A."/>
            <person name="Maumus F."/>
            <person name="Tiley G.P."/>
            <person name="Fernandez-Pozo N."/>
            <person name="Barry K."/>
            <person name="Chen C."/>
            <person name="Wang M."/>
            <person name="Lipzen A."/>
            <person name="Daum C."/>
            <person name="Saski C.A."/>
            <person name="Payton A.C."/>
            <person name="Mcbreen J.C."/>
            <person name="Conrad R.E."/>
            <person name="Kollar L.M."/>
            <person name="Olsson S."/>
            <person name="Huttunen S."/>
            <person name="Landis J.B."/>
            <person name="Wickett N.J."/>
            <person name="Johnson M.G."/>
            <person name="Rensing S.A."/>
            <person name="Grimwood J."/>
            <person name="Schmutz J."/>
            <person name="Mcdaniel S.F."/>
        </authorList>
    </citation>
    <scope>NUCLEOTIDE SEQUENCE</scope>
    <source>
        <strain evidence="1">R40</strain>
    </source>
</reference>
<dbReference type="EMBL" id="CM026422">
    <property type="protein sequence ID" value="KAG0585376.1"/>
    <property type="molecule type" value="Genomic_DNA"/>
</dbReference>